<dbReference type="RefSeq" id="XP_033521368.1">
    <property type="nucleotide sequence ID" value="XM_033668660.1"/>
</dbReference>
<dbReference type="GO" id="GO:0005634">
    <property type="term" value="C:nucleus"/>
    <property type="evidence" value="ECO:0007669"/>
    <property type="project" value="UniProtKB-SubCell"/>
</dbReference>
<keyword evidence="5" id="KW-1185">Reference proteome</keyword>
<evidence type="ECO:0000313" key="5">
    <source>
        <dbReference type="Proteomes" id="UP000799771"/>
    </source>
</evidence>
<dbReference type="GO" id="GO:0006281">
    <property type="term" value="P:DNA repair"/>
    <property type="evidence" value="ECO:0007669"/>
    <property type="project" value="InterPro"/>
</dbReference>
<dbReference type="GO" id="GO:0003677">
    <property type="term" value="F:DNA binding"/>
    <property type="evidence" value="ECO:0007669"/>
    <property type="project" value="InterPro"/>
</dbReference>
<keyword evidence="2" id="KW-0539">Nucleus</keyword>
<reference evidence="4" key="1">
    <citation type="journal article" date="2020" name="Stud. Mycol.">
        <title>101 Dothideomycetes genomes: a test case for predicting lifestyles and emergence of pathogens.</title>
        <authorList>
            <person name="Haridas S."/>
            <person name="Albert R."/>
            <person name="Binder M."/>
            <person name="Bloem J."/>
            <person name="Labutti K."/>
            <person name="Salamov A."/>
            <person name="Andreopoulos B."/>
            <person name="Baker S."/>
            <person name="Barry K."/>
            <person name="Bills G."/>
            <person name="Bluhm B."/>
            <person name="Cannon C."/>
            <person name="Castanera R."/>
            <person name="Culley D."/>
            <person name="Daum C."/>
            <person name="Ezra D."/>
            <person name="Gonzalez J."/>
            <person name="Henrissat B."/>
            <person name="Kuo A."/>
            <person name="Liang C."/>
            <person name="Lipzen A."/>
            <person name="Lutzoni F."/>
            <person name="Magnuson J."/>
            <person name="Mondo S."/>
            <person name="Nolan M."/>
            <person name="Ohm R."/>
            <person name="Pangilinan J."/>
            <person name="Park H.-J."/>
            <person name="Ramirez L."/>
            <person name="Alfaro M."/>
            <person name="Sun H."/>
            <person name="Tritt A."/>
            <person name="Yoshinaga Y."/>
            <person name="Zwiers L.-H."/>
            <person name="Turgeon B."/>
            <person name="Goodwin S."/>
            <person name="Spatafora J."/>
            <person name="Crous P."/>
            <person name="Grigoriev I."/>
        </authorList>
    </citation>
    <scope>NUCLEOTIDE SEQUENCE</scope>
    <source>
        <strain evidence="4">CBS 119687</strain>
    </source>
</reference>
<dbReference type="GO" id="GO:0003824">
    <property type="term" value="F:catalytic activity"/>
    <property type="evidence" value="ECO:0007669"/>
    <property type="project" value="InterPro"/>
</dbReference>
<evidence type="ECO:0000313" key="4">
    <source>
        <dbReference type="EMBL" id="KAF2126976.1"/>
    </source>
</evidence>
<proteinExistence type="predicted"/>
<dbReference type="Proteomes" id="UP000799771">
    <property type="component" value="Unassembled WGS sequence"/>
</dbReference>
<name>A0A6A6A5Z9_9PLEO</name>
<gene>
    <name evidence="4" type="ORF">P153DRAFT_368997</name>
</gene>
<sequence>MDSSPSPAAIIHTNHATPVHQKRKRLPKPVISPFFAKLGENTVSRTNKSLRNTAASVPRVRLSGLSASTERRQGTVIRILSDPPVCSQKLAKRKTSRRLRGPTISPYFSSPLTKPQPVDPFSLPIVPPGLGFTLEPAGPVGLIQERICRSLFALVVQAMLWNKTRGTAGRPVLFQLLCTYPTPEILAAANEEDLVNMIWHLGLQCSRASNLIKMAAGWIEAPPRAETILKKKTFKPSNNGGCEISHLHGVGQYAEDSFRIFGRDRLRAADKSRYKFEPEWKRVIPQDKDLRRYIRWKWEVEGYEYDYESGRHWKKKSPITNA</sequence>
<dbReference type="AlphaFoldDB" id="A0A6A6A5Z9"/>
<dbReference type="OrthoDB" id="10265068at2759"/>
<evidence type="ECO:0008006" key="6">
    <source>
        <dbReference type="Google" id="ProtNLM"/>
    </source>
</evidence>
<dbReference type="Gene3D" id="1.10.340.30">
    <property type="entry name" value="Hypothetical protein, domain 2"/>
    <property type="match status" value="1"/>
</dbReference>
<evidence type="ECO:0000256" key="2">
    <source>
        <dbReference type="ARBA" id="ARBA00023242"/>
    </source>
</evidence>
<evidence type="ECO:0000256" key="1">
    <source>
        <dbReference type="ARBA" id="ARBA00004123"/>
    </source>
</evidence>
<dbReference type="GeneID" id="54409092"/>
<comment type="subcellular location">
    <subcellularLocation>
        <location evidence="1">Nucleus</location>
    </subcellularLocation>
</comment>
<dbReference type="InterPro" id="IPR045138">
    <property type="entry name" value="MeCP2/MBD4"/>
</dbReference>
<dbReference type="PANTHER" id="PTHR15074:SF0">
    <property type="entry name" value="METHYL-CPG-BINDING DOMAIN PROTEIN 4-LIKE PROTEIN"/>
    <property type="match status" value="1"/>
</dbReference>
<feature type="region of interest" description="Disordered" evidence="3">
    <location>
        <begin position="1"/>
        <end position="24"/>
    </location>
</feature>
<organism evidence="4 5">
    <name type="scientific">Dothidotthia symphoricarpi CBS 119687</name>
    <dbReference type="NCBI Taxonomy" id="1392245"/>
    <lineage>
        <taxon>Eukaryota</taxon>
        <taxon>Fungi</taxon>
        <taxon>Dikarya</taxon>
        <taxon>Ascomycota</taxon>
        <taxon>Pezizomycotina</taxon>
        <taxon>Dothideomycetes</taxon>
        <taxon>Pleosporomycetidae</taxon>
        <taxon>Pleosporales</taxon>
        <taxon>Dothidotthiaceae</taxon>
        <taxon>Dothidotthia</taxon>
    </lineage>
</organism>
<protein>
    <recommendedName>
        <fullName evidence="6">DNA glycosylase</fullName>
    </recommendedName>
</protein>
<dbReference type="SUPFAM" id="SSF48150">
    <property type="entry name" value="DNA-glycosylase"/>
    <property type="match status" value="1"/>
</dbReference>
<dbReference type="InterPro" id="IPR011257">
    <property type="entry name" value="DNA_glycosylase"/>
</dbReference>
<accession>A0A6A6A5Z9</accession>
<dbReference type="PANTHER" id="PTHR15074">
    <property type="entry name" value="METHYL-CPG-BINDING PROTEIN"/>
    <property type="match status" value="1"/>
</dbReference>
<evidence type="ECO:0000256" key="3">
    <source>
        <dbReference type="SAM" id="MobiDB-lite"/>
    </source>
</evidence>
<dbReference type="EMBL" id="ML977512">
    <property type="protein sequence ID" value="KAF2126976.1"/>
    <property type="molecule type" value="Genomic_DNA"/>
</dbReference>